<feature type="chain" id="PRO_5042959469" evidence="1">
    <location>
        <begin position="19"/>
        <end position="271"/>
    </location>
</feature>
<keyword evidence="3" id="KW-1185">Reference proteome</keyword>
<name>A0AAN8REI3_9PEZI</name>
<dbReference type="PROSITE" id="PS51257">
    <property type="entry name" value="PROKAR_LIPOPROTEIN"/>
    <property type="match status" value="1"/>
</dbReference>
<sequence>MRLPPVVSLTFSPTLIACFSLAFLRTSPTKNQGINWITTQAVPHAQSLSKCFPVPFGYFDMAQFIPDNTPPGFLTQYNIQKVYDPSKNLYWISIPGVSVTKVEFYTGTDCKNAVYQQDEEGALKLSMSRVNQRKPQNAGPPTMRLPQNIQAIPEEEEDENYYHDFDIDMSESENLEQQIEAQSVAGKLGTTTQEKMEIEPPVDGETQQEEISRQERNFLRFYDDVENDGGIALGGKFTTLQWSENWKSFKFSYIYVPKSRSQVTELRERDL</sequence>
<evidence type="ECO:0000313" key="3">
    <source>
        <dbReference type="Proteomes" id="UP001313282"/>
    </source>
</evidence>
<comment type="caution">
    <text evidence="2">The sequence shown here is derived from an EMBL/GenBank/DDBJ whole genome shotgun (WGS) entry which is preliminary data.</text>
</comment>
<organism evidence="2 3">
    <name type="scientific">Orbilia javanica</name>
    <dbReference type="NCBI Taxonomy" id="47235"/>
    <lineage>
        <taxon>Eukaryota</taxon>
        <taxon>Fungi</taxon>
        <taxon>Dikarya</taxon>
        <taxon>Ascomycota</taxon>
        <taxon>Pezizomycotina</taxon>
        <taxon>Orbiliomycetes</taxon>
        <taxon>Orbiliales</taxon>
        <taxon>Orbiliaceae</taxon>
        <taxon>Orbilia</taxon>
    </lineage>
</organism>
<reference evidence="2 3" key="1">
    <citation type="submission" date="2019-10" db="EMBL/GenBank/DDBJ databases">
        <authorList>
            <person name="Palmer J.M."/>
        </authorList>
    </citation>
    <scope>NUCLEOTIDE SEQUENCE [LARGE SCALE GENOMIC DNA]</scope>
    <source>
        <strain evidence="2 3">TWF718</strain>
    </source>
</reference>
<proteinExistence type="predicted"/>
<feature type="signal peptide" evidence="1">
    <location>
        <begin position="1"/>
        <end position="18"/>
    </location>
</feature>
<evidence type="ECO:0000313" key="2">
    <source>
        <dbReference type="EMBL" id="KAK6335156.1"/>
    </source>
</evidence>
<evidence type="ECO:0000256" key="1">
    <source>
        <dbReference type="SAM" id="SignalP"/>
    </source>
</evidence>
<dbReference type="EMBL" id="JAVHNR010000008">
    <property type="protein sequence ID" value="KAK6335156.1"/>
    <property type="molecule type" value="Genomic_DNA"/>
</dbReference>
<gene>
    <name evidence="2" type="ORF">TWF718_010593</name>
</gene>
<dbReference type="Proteomes" id="UP001313282">
    <property type="component" value="Unassembled WGS sequence"/>
</dbReference>
<keyword evidence="1" id="KW-0732">Signal</keyword>
<dbReference type="AlphaFoldDB" id="A0AAN8REI3"/>
<protein>
    <submittedName>
        <fullName evidence="2">Uncharacterized protein</fullName>
    </submittedName>
</protein>
<accession>A0AAN8REI3</accession>